<dbReference type="AlphaFoldDB" id="A0ABD1ZSX1"/>
<keyword evidence="2" id="KW-1185">Reference proteome</keyword>
<gene>
    <name evidence="1" type="ORF">R1flu_022224</name>
</gene>
<sequence length="92" mass="9963">MLADLFGGVDEVQEEALRVVANVDGVAQDGDTVGVIEGGDTTGMQEAELRAACKSLFHGARMNLLSFVMILLNIYYEHNIPNVVVDEILDLL</sequence>
<dbReference type="Proteomes" id="UP001605036">
    <property type="component" value="Unassembled WGS sequence"/>
</dbReference>
<protein>
    <submittedName>
        <fullName evidence="1">Uncharacterized protein</fullName>
    </submittedName>
</protein>
<reference evidence="1 2" key="1">
    <citation type="submission" date="2024-09" db="EMBL/GenBank/DDBJ databases">
        <title>Chromosome-scale assembly of Riccia fluitans.</title>
        <authorList>
            <person name="Paukszto L."/>
            <person name="Sawicki J."/>
            <person name="Karawczyk K."/>
            <person name="Piernik-Szablinska J."/>
            <person name="Szczecinska M."/>
            <person name="Mazdziarz M."/>
        </authorList>
    </citation>
    <scope>NUCLEOTIDE SEQUENCE [LARGE SCALE GENOMIC DNA]</scope>
    <source>
        <strain evidence="1">Rf_01</strain>
        <tissue evidence="1">Aerial parts of the thallus</tissue>
    </source>
</reference>
<organism evidence="1 2">
    <name type="scientific">Riccia fluitans</name>
    <dbReference type="NCBI Taxonomy" id="41844"/>
    <lineage>
        <taxon>Eukaryota</taxon>
        <taxon>Viridiplantae</taxon>
        <taxon>Streptophyta</taxon>
        <taxon>Embryophyta</taxon>
        <taxon>Marchantiophyta</taxon>
        <taxon>Marchantiopsida</taxon>
        <taxon>Marchantiidae</taxon>
        <taxon>Marchantiales</taxon>
        <taxon>Ricciaceae</taxon>
        <taxon>Riccia</taxon>
    </lineage>
</organism>
<dbReference type="EMBL" id="JBHFFA010000001">
    <property type="protein sequence ID" value="KAL2654096.1"/>
    <property type="molecule type" value="Genomic_DNA"/>
</dbReference>
<comment type="caution">
    <text evidence="1">The sequence shown here is derived from an EMBL/GenBank/DDBJ whole genome shotgun (WGS) entry which is preliminary data.</text>
</comment>
<evidence type="ECO:0000313" key="1">
    <source>
        <dbReference type="EMBL" id="KAL2654096.1"/>
    </source>
</evidence>
<accession>A0ABD1ZSX1</accession>
<name>A0ABD1ZSX1_9MARC</name>
<evidence type="ECO:0000313" key="2">
    <source>
        <dbReference type="Proteomes" id="UP001605036"/>
    </source>
</evidence>
<proteinExistence type="predicted"/>